<feature type="chain" id="PRO_5004912545" evidence="1">
    <location>
        <begin position="20"/>
        <end position="234"/>
    </location>
</feature>
<dbReference type="Gene3D" id="3.40.190.10">
    <property type="entry name" value="Periplasmic binding protein-like II"/>
    <property type="match status" value="2"/>
</dbReference>
<sequence>MSCLLRLMLLLMVPFAAFAAPLQAVLVGDYRPLKAAEAEPVADGFEASWLAGLGEMLDGDIVLVDGYAQADLRIGAVGSGATYYSSEIAGLTAAETGPAKWSELAGKPFCVAEGSPHAAVVVSRFGGVARTYPSAAQALIGLKLGECQAVVGDRLLLQPIAALPEWRRYNRLLPALEDAVLSLRIEADDAALQQRIERVVSGSRGKQMLADVTQHWVDEVAFQAYVLADTLDCH</sequence>
<evidence type="ECO:0000313" key="2">
    <source>
        <dbReference type="EMBL" id="AHL75156.1"/>
    </source>
</evidence>
<accession>W8RSX1</accession>
<dbReference type="OrthoDB" id="6874060at2"/>
<evidence type="ECO:0000256" key="1">
    <source>
        <dbReference type="SAM" id="SignalP"/>
    </source>
</evidence>
<dbReference type="Proteomes" id="UP000019522">
    <property type="component" value="Chromosome"/>
</dbReference>
<feature type="signal peptide" evidence="1">
    <location>
        <begin position="1"/>
        <end position="19"/>
    </location>
</feature>
<dbReference type="EMBL" id="CP007441">
    <property type="protein sequence ID" value="AHL75156.1"/>
    <property type="molecule type" value="Genomic_DNA"/>
</dbReference>
<dbReference type="PATRIC" id="fig|316.77.peg.1707"/>
<name>W8RSX1_STUST</name>
<dbReference type="KEGG" id="pstt:CH92_08555"/>
<dbReference type="RefSeq" id="WP_025241329.1">
    <property type="nucleotide sequence ID" value="NZ_CP007441.1"/>
</dbReference>
<evidence type="ECO:0000313" key="3">
    <source>
        <dbReference type="Proteomes" id="UP000019522"/>
    </source>
</evidence>
<proteinExistence type="predicted"/>
<gene>
    <name evidence="2" type="ORF">CH92_08555</name>
</gene>
<dbReference type="SUPFAM" id="SSF53850">
    <property type="entry name" value="Periplasmic binding protein-like II"/>
    <property type="match status" value="1"/>
</dbReference>
<reference evidence="3" key="1">
    <citation type="journal article" date="2014" name="Genome Announc.">
        <title>Complete Genome Sequence of the Highly Transformable Pseudomonas stutzeri Strain 28a24.</title>
        <authorList>
            <person name="Smith B.A."/>
            <person name="Dougherty K.M."/>
            <person name="Baltrus D.A."/>
        </authorList>
    </citation>
    <scope>NUCLEOTIDE SEQUENCE [LARGE SCALE GENOMIC DNA]</scope>
    <source>
        <strain evidence="3">28a24</strain>
    </source>
</reference>
<reference evidence="2 3" key="2">
    <citation type="submission" date="2014-03" db="EMBL/GenBank/DDBJ databases">
        <authorList>
            <person name="Baltrus D."/>
            <person name="Dougherty K."/>
        </authorList>
    </citation>
    <scope>NUCLEOTIDE SEQUENCE</scope>
    <source>
        <strain evidence="2 3">28a24</strain>
    </source>
</reference>
<protein>
    <submittedName>
        <fullName evidence="2">Amino acid ABC transporter substrate-binding protein</fullName>
    </submittedName>
</protein>
<keyword evidence="1" id="KW-0732">Signal</keyword>
<organism evidence="2 3">
    <name type="scientific">Stutzerimonas stutzeri</name>
    <name type="common">Pseudomonas stutzeri</name>
    <dbReference type="NCBI Taxonomy" id="316"/>
    <lineage>
        <taxon>Bacteria</taxon>
        <taxon>Pseudomonadati</taxon>
        <taxon>Pseudomonadota</taxon>
        <taxon>Gammaproteobacteria</taxon>
        <taxon>Pseudomonadales</taxon>
        <taxon>Pseudomonadaceae</taxon>
        <taxon>Stutzerimonas</taxon>
    </lineage>
</organism>
<dbReference type="AlphaFoldDB" id="W8RSX1"/>